<sequence>MTQKIVRRNRKGTKNKDLFKWPNETLDEMDGALRTQQYIQRMIQEDASDVWKLVRLPKSQDKYVWIYEHLRQIVIELNDFCVFHNGVWTVENHPDMRLKINGEETAFFSSAFYPPKKVPAIDYITQTIEQTQDTLNNSTLFPSRAFIPQKGQQEFQNIFRRLARIFAFSFYEYPDYFKKYEEEQHLFKRFKTLGLEFEMITQQNLLIPENVGELLQSEKTKSQENNQNENSDDSNDDEDSDSLLDDLISDDEGKL</sequence>
<dbReference type="AlphaFoldDB" id="A0AAV7YA29"/>
<gene>
    <name evidence="2" type="ORF">M0812_29072</name>
</gene>
<protein>
    <submittedName>
        <fullName evidence="2">Mob-like protein phocein</fullName>
    </submittedName>
</protein>
<dbReference type="Proteomes" id="UP001146793">
    <property type="component" value="Unassembled WGS sequence"/>
</dbReference>
<dbReference type="InterPro" id="IPR036703">
    <property type="entry name" value="MOB_kinase_act_sf"/>
</dbReference>
<dbReference type="SUPFAM" id="SSF101152">
    <property type="entry name" value="Mob1/phocein"/>
    <property type="match status" value="1"/>
</dbReference>
<accession>A0AAV7YA29</accession>
<dbReference type="Gene3D" id="1.20.140.30">
    <property type="entry name" value="MOB kinase activator"/>
    <property type="match status" value="1"/>
</dbReference>
<dbReference type="Pfam" id="PF03637">
    <property type="entry name" value="Mob1_phocein"/>
    <property type="match status" value="1"/>
</dbReference>
<name>A0AAV7YA29_9EUKA</name>
<comment type="caution">
    <text evidence="2">The sequence shown here is derived from an EMBL/GenBank/DDBJ whole genome shotgun (WGS) entry which is preliminary data.</text>
</comment>
<dbReference type="EMBL" id="JANTQA010000072">
    <property type="protein sequence ID" value="KAJ3424353.1"/>
    <property type="molecule type" value="Genomic_DNA"/>
</dbReference>
<evidence type="ECO:0000256" key="1">
    <source>
        <dbReference type="SAM" id="MobiDB-lite"/>
    </source>
</evidence>
<dbReference type="InterPro" id="IPR005301">
    <property type="entry name" value="MOB_kinase_act_fam"/>
</dbReference>
<evidence type="ECO:0000313" key="2">
    <source>
        <dbReference type="EMBL" id="KAJ3424353.1"/>
    </source>
</evidence>
<proteinExistence type="predicted"/>
<dbReference type="SMART" id="SM01388">
    <property type="entry name" value="Mob1_phocein"/>
    <property type="match status" value="1"/>
</dbReference>
<feature type="region of interest" description="Disordered" evidence="1">
    <location>
        <begin position="216"/>
        <end position="255"/>
    </location>
</feature>
<feature type="compositionally biased region" description="Acidic residues" evidence="1">
    <location>
        <begin position="230"/>
        <end position="255"/>
    </location>
</feature>
<organism evidence="2 3">
    <name type="scientific">Anaeramoeba flamelloides</name>
    <dbReference type="NCBI Taxonomy" id="1746091"/>
    <lineage>
        <taxon>Eukaryota</taxon>
        <taxon>Metamonada</taxon>
        <taxon>Anaeramoebidae</taxon>
        <taxon>Anaeramoeba</taxon>
    </lineage>
</organism>
<dbReference type="PANTHER" id="PTHR22599">
    <property type="entry name" value="MPS ONE BINDER KINASE ACTIVATOR-LIKE MOB"/>
    <property type="match status" value="1"/>
</dbReference>
<reference evidence="2" key="1">
    <citation type="submission" date="2022-08" db="EMBL/GenBank/DDBJ databases">
        <title>Novel sulphate-reducing endosymbionts in the free-living metamonad Anaeramoeba.</title>
        <authorList>
            <person name="Jerlstrom-Hultqvist J."/>
            <person name="Cepicka I."/>
            <person name="Gallot-Lavallee L."/>
            <person name="Salas-Leiva D."/>
            <person name="Curtis B.A."/>
            <person name="Zahonova K."/>
            <person name="Pipaliya S."/>
            <person name="Dacks J."/>
            <person name="Roger A.J."/>
        </authorList>
    </citation>
    <scope>NUCLEOTIDE SEQUENCE</scope>
    <source>
        <strain evidence="2">Busselton2</strain>
    </source>
</reference>
<evidence type="ECO:0000313" key="3">
    <source>
        <dbReference type="Proteomes" id="UP001146793"/>
    </source>
</evidence>